<evidence type="ECO:0000256" key="2">
    <source>
        <dbReference type="SAM" id="SignalP"/>
    </source>
</evidence>
<gene>
    <name evidence="3" type="ORF">BN77_p10276</name>
</gene>
<dbReference type="AlphaFoldDB" id="K0Q608"/>
<comment type="caution">
    <text evidence="3">The sequence shown here is derived from an EMBL/GenBank/DDBJ whole genome shotgun (WGS) entry which is preliminary data.</text>
</comment>
<dbReference type="HOGENOM" id="CLU_175576_0_0_5"/>
<protein>
    <submittedName>
        <fullName evidence="3">Uncharacterized protein</fullName>
    </submittedName>
</protein>
<keyword evidence="4" id="KW-1185">Reference proteome</keyword>
<feature type="region of interest" description="Disordered" evidence="1">
    <location>
        <begin position="28"/>
        <end position="98"/>
    </location>
</feature>
<accession>K0Q608</accession>
<name>K0Q608_9HYPH</name>
<feature type="chain" id="PRO_5003836428" evidence="2">
    <location>
        <begin position="22"/>
        <end position="98"/>
    </location>
</feature>
<evidence type="ECO:0000313" key="4">
    <source>
        <dbReference type="Proteomes" id="UP000009319"/>
    </source>
</evidence>
<dbReference type="RefSeq" id="WP_007535926.1">
    <property type="nucleotide sequence ID" value="NZ_HF536773.1"/>
</dbReference>
<feature type="compositionally biased region" description="Polar residues" evidence="1">
    <location>
        <begin position="61"/>
        <end position="72"/>
    </location>
</feature>
<feature type="signal peptide" evidence="2">
    <location>
        <begin position="1"/>
        <end position="21"/>
    </location>
</feature>
<dbReference type="STRING" id="1211777.BN77_p10276"/>
<dbReference type="Proteomes" id="UP000009319">
    <property type="component" value="Unassembled WGS sequence"/>
</dbReference>
<organism evidence="3 4">
    <name type="scientific">Rhizobium mesoamericanum STM3625</name>
    <dbReference type="NCBI Taxonomy" id="1211777"/>
    <lineage>
        <taxon>Bacteria</taxon>
        <taxon>Pseudomonadati</taxon>
        <taxon>Pseudomonadota</taxon>
        <taxon>Alphaproteobacteria</taxon>
        <taxon>Hyphomicrobiales</taxon>
        <taxon>Rhizobiaceae</taxon>
        <taxon>Rhizobium/Agrobacterium group</taxon>
        <taxon>Rhizobium</taxon>
    </lineage>
</organism>
<evidence type="ECO:0000256" key="1">
    <source>
        <dbReference type="SAM" id="MobiDB-lite"/>
    </source>
</evidence>
<keyword evidence="2" id="KW-0732">Signal</keyword>
<proteinExistence type="predicted"/>
<dbReference type="EMBL" id="CANI01000043">
    <property type="protein sequence ID" value="CCM79034.1"/>
    <property type="molecule type" value="Genomic_DNA"/>
</dbReference>
<reference evidence="3 4" key="1">
    <citation type="journal article" date="2013" name="Genome Announc.">
        <title>Draft Genome Sequence of Rhizobium mesoamericanum STM3625, a Nitrogen-Fixing Symbiont of Mimosa pudica Isolated in French Guiana (South America).</title>
        <authorList>
            <person name="Moulin L."/>
            <person name="Mornico D."/>
            <person name="Melkonian R."/>
            <person name="Klonowska A."/>
        </authorList>
    </citation>
    <scope>NUCLEOTIDE SEQUENCE [LARGE SCALE GENOMIC DNA]</scope>
    <source>
        <strain evidence="3 4">STM3625</strain>
    </source>
</reference>
<evidence type="ECO:0000313" key="3">
    <source>
        <dbReference type="EMBL" id="CCM79034.1"/>
    </source>
</evidence>
<sequence length="98" mass="10220">MRRLIAVTSVLLLSFVGSAFAQASMGMDSSGRFDGSPPLGTAPDKEGTGGGGFSIPIDFGTTASTNSRSIQWTGCPEDQRGRARGGSNTLTYEACRNR</sequence>